<dbReference type="InterPro" id="IPR055259">
    <property type="entry name" value="YkvP/CgeB_Glyco_trans-like"/>
</dbReference>
<dbReference type="Gene3D" id="3.40.50.2000">
    <property type="entry name" value="Glycogen Phosphorylase B"/>
    <property type="match status" value="1"/>
</dbReference>
<feature type="domain" description="Glycosyltransferase 2-like" evidence="1">
    <location>
        <begin position="614"/>
        <end position="734"/>
    </location>
</feature>
<dbReference type="EMBL" id="JACVKN010000151">
    <property type="protein sequence ID" value="MBK2065423.1"/>
    <property type="molecule type" value="Genomic_DNA"/>
</dbReference>
<organism evidence="3 4">
    <name type="scientific">Francisella noatunensis</name>
    <dbReference type="NCBI Taxonomy" id="657445"/>
    <lineage>
        <taxon>Bacteria</taxon>
        <taxon>Pseudomonadati</taxon>
        <taxon>Pseudomonadota</taxon>
        <taxon>Gammaproteobacteria</taxon>
        <taxon>Thiotrichales</taxon>
        <taxon>Francisellaceae</taxon>
        <taxon>Francisella</taxon>
    </lineage>
</organism>
<evidence type="ECO:0000313" key="4">
    <source>
        <dbReference type="Proteomes" id="UP000701999"/>
    </source>
</evidence>
<dbReference type="SUPFAM" id="SSF53448">
    <property type="entry name" value="Nucleotide-diphospho-sugar transferases"/>
    <property type="match status" value="1"/>
</dbReference>
<dbReference type="Proteomes" id="UP000701999">
    <property type="component" value="Unassembled WGS sequence"/>
</dbReference>
<gene>
    <name evidence="3" type="ORF">IB647_07235</name>
</gene>
<dbReference type="Pfam" id="PF13524">
    <property type="entry name" value="Glyco_trans_1_2"/>
    <property type="match status" value="1"/>
</dbReference>
<dbReference type="GeneID" id="93254654"/>
<dbReference type="InterPro" id="IPR029044">
    <property type="entry name" value="Nucleotide-diphossugar_trans"/>
</dbReference>
<comment type="caution">
    <text evidence="3">The sequence shown here is derived from an EMBL/GenBank/DDBJ whole genome shotgun (WGS) entry which is preliminary data.</text>
</comment>
<dbReference type="Pfam" id="PF00535">
    <property type="entry name" value="Glycos_transf_2"/>
    <property type="match status" value="1"/>
</dbReference>
<evidence type="ECO:0000259" key="1">
    <source>
        <dbReference type="Pfam" id="PF00535"/>
    </source>
</evidence>
<proteinExistence type="predicted"/>
<name>A0A9Q2QFT7_9GAMM</name>
<evidence type="ECO:0000259" key="2">
    <source>
        <dbReference type="Pfam" id="PF13524"/>
    </source>
</evidence>
<dbReference type="AlphaFoldDB" id="A0A9Q2QFT7"/>
<keyword evidence="4" id="KW-1185">Reference proteome</keyword>
<dbReference type="Gene3D" id="3.90.550.10">
    <property type="entry name" value="Spore Coat Polysaccharide Biosynthesis Protein SpsA, Chain A"/>
    <property type="match status" value="1"/>
</dbReference>
<dbReference type="SUPFAM" id="SSF53756">
    <property type="entry name" value="UDP-Glycosyltransferase/glycogen phosphorylase"/>
    <property type="match status" value="1"/>
</dbReference>
<dbReference type="CDD" id="cd00761">
    <property type="entry name" value="Glyco_tranf_GTA_type"/>
    <property type="match status" value="1"/>
</dbReference>
<dbReference type="InterPro" id="IPR001173">
    <property type="entry name" value="Glyco_trans_2-like"/>
</dbReference>
<feature type="domain" description="Spore protein YkvP/CgeB glycosyl transferase-like" evidence="2">
    <location>
        <begin position="482"/>
        <end position="597"/>
    </location>
</feature>
<reference evidence="3 4" key="1">
    <citation type="submission" date="2020-09" db="EMBL/GenBank/DDBJ databases">
        <title>Development of specific Francisella tularensis PCR assay based on in-depth characterization of family Francisellaceae.</title>
        <authorList>
            <person name="Ohrman C."/>
            <person name="Sahl J."/>
            <person name="Sjodin A."/>
            <person name="Uneklint I."/>
            <person name="Ballard R."/>
            <person name="Karlsson L."/>
            <person name="Mcdonough R."/>
            <person name="Sundell D."/>
            <person name="Soria K."/>
            <person name="Brindeflk B."/>
            <person name="Vallesi A."/>
            <person name="Ramirez-Paredes J.G."/>
            <person name="Colquhoun D."/>
            <person name="Myrtennas K."/>
            <person name="Birdsell D."/>
            <person name="Johansson A."/>
            <person name="Wagner D."/>
            <person name="Forsman M."/>
        </authorList>
    </citation>
    <scope>NUCLEOTIDE SEQUENCE [LARGE SCALE GENOMIC DNA]</scope>
    <source>
        <strain evidence="3 4">FSC1140</strain>
    </source>
</reference>
<protein>
    <submittedName>
        <fullName evidence="3">Glycosyltransferase</fullName>
    </submittedName>
</protein>
<accession>A0A9Q2QFT7</accession>
<evidence type="ECO:0000313" key="3">
    <source>
        <dbReference type="EMBL" id="MBK2065423.1"/>
    </source>
</evidence>
<dbReference type="RefSeq" id="WP_159184058.1">
    <property type="nucleotide sequence ID" value="NZ_JACVJL010000106.1"/>
</dbReference>
<sequence>MSIVKPSFFVCKQISLGDSDFLWTNVEDVDKEFLVKDFPMYTSVFVRQGEESIVYYTMSDKYFDYQTVKLEKKCAISEGTYKVVINVKMSTGILEYWVVFYNNEYKKISHQYSRMYNGKNTLKINAPAKSKSFRFFFKFTGSGNFEISPVYFSTFVDYDDEQSVNVIFNKLSKQNQVLRDKAIELCKKSIALEYSTNYKLGRAIMQLKYAPIKTFGVLKKIRKSYKRGNPLTHRGQQRLSDMVGEIMRLESFGYESRSKIDFPVYDKLKGLKPKPTFDVNIAVIMDTFSLDSFEYEANFIKLNKKEWKRQLIDNQVELLFLESAWNGNNGQWKFMMTSYDKPFAKPLRELIKFAKAKGIPVVFWNKEDPTNFDEFINIAKDCDFIFTTAAEKIKDYKRAVNHENVYSLMFAAQPLIHNPIKDTKLPTYDVCFAGSWYDKPEFEDRKKFTSVVLDGAIECDLHIFDRMYGSKESITNRIFPRKYQKYIVGSLEYDKMLTAYRHYKVFLNVNTIYKSQTMFSRRVFELLACGTPVVSTESRGIERLFSEYVSICNNSDEVRNSIDSILSNPKAIKHKNHLAMREVFLEHTYSKRMERIFKKIGLSYRLEDKKVTTITVTNRINYLENIKNNLSKQKYNNIESIIVLNDNKFNAKEVEDFLSNIENINVKVLQYDEKISLGECFNNAVNIANGDYIAKMDDDDYYGEYYILDAINAFKYSGADIIGKKHIFIYFEEKDCTYEKYKGASYKYIDFITGATIISKTSIMKEIGFVSKNTGEDTNFLIEAKSRGYRIYSTDPYNFLCMRRKSMESHTWTFNVEQFLNTCDNPSNSIDFDRVMV</sequence>